<comment type="caution">
    <text evidence="3">The sequence shown here is derived from an EMBL/GenBank/DDBJ whole genome shotgun (WGS) entry which is preliminary data.</text>
</comment>
<dbReference type="EMBL" id="JBJKFK010002848">
    <property type="protein sequence ID" value="KAL3310556.1"/>
    <property type="molecule type" value="Genomic_DNA"/>
</dbReference>
<evidence type="ECO:0000259" key="2">
    <source>
        <dbReference type="PROSITE" id="PS50853"/>
    </source>
</evidence>
<proteinExistence type="predicted"/>
<keyword evidence="4" id="KW-1185">Reference proteome</keyword>
<evidence type="ECO:0000313" key="4">
    <source>
        <dbReference type="Proteomes" id="UP001626550"/>
    </source>
</evidence>
<reference evidence="3 4" key="1">
    <citation type="submission" date="2024-11" db="EMBL/GenBank/DDBJ databases">
        <title>Adaptive evolution of stress response genes in parasites aligns with host niche diversity.</title>
        <authorList>
            <person name="Hahn C."/>
            <person name="Resl P."/>
        </authorList>
    </citation>
    <scope>NUCLEOTIDE SEQUENCE [LARGE SCALE GENOMIC DNA]</scope>
    <source>
        <strain evidence="3">EGGRZ-B1_66</strain>
        <tissue evidence="3">Body</tissue>
    </source>
</reference>
<dbReference type="PROSITE" id="PS50853">
    <property type="entry name" value="FN3"/>
    <property type="match status" value="3"/>
</dbReference>
<keyword evidence="1" id="KW-0677">Repeat</keyword>
<dbReference type="Pfam" id="PF00041">
    <property type="entry name" value="fn3"/>
    <property type="match status" value="1"/>
</dbReference>
<feature type="domain" description="Fibronectin type-III" evidence="2">
    <location>
        <begin position="118"/>
        <end position="218"/>
    </location>
</feature>
<dbReference type="PANTHER" id="PTHR46708">
    <property type="entry name" value="TENASCIN"/>
    <property type="match status" value="1"/>
</dbReference>
<dbReference type="Proteomes" id="UP001626550">
    <property type="component" value="Unassembled WGS sequence"/>
</dbReference>
<dbReference type="InterPro" id="IPR050991">
    <property type="entry name" value="ECM_Regulatory_Proteins"/>
</dbReference>
<feature type="domain" description="Fibronectin type-III" evidence="2">
    <location>
        <begin position="220"/>
        <end position="315"/>
    </location>
</feature>
<dbReference type="SMART" id="SM00060">
    <property type="entry name" value="FN3"/>
    <property type="match status" value="3"/>
</dbReference>
<dbReference type="Gene3D" id="2.60.40.10">
    <property type="entry name" value="Immunoglobulins"/>
    <property type="match status" value="3"/>
</dbReference>
<dbReference type="AlphaFoldDB" id="A0ABD2PVS4"/>
<protein>
    <recommendedName>
        <fullName evidence="2">Fibronectin type-III domain-containing protein</fullName>
    </recommendedName>
</protein>
<gene>
    <name evidence="3" type="ORF">Ciccas_010877</name>
</gene>
<feature type="domain" description="Fibronectin type-III" evidence="2">
    <location>
        <begin position="322"/>
        <end position="419"/>
    </location>
</feature>
<evidence type="ECO:0000256" key="1">
    <source>
        <dbReference type="ARBA" id="ARBA00022737"/>
    </source>
</evidence>
<sequence length="432" mass="45361">MWTVASGSVSSYVANLNPGGVDVNVPAANTSVMFSSLLPCSPYSVKLTVKYGKEQVKDYGPVNGSTQAVAPGDLNKPSITPDNSQQVTITFNDTSFEKSNCGKYIYVATILNIPPFAAPNLFVAGTITNTSVKLTWQALPQNSTTVNGATLAGYQINYLAVGGTNIPIDNILPANTSRLLDGLFPCTSYSATIRGFSNQQSNQNGLYTNPITFTTLPSADTGTLTVSNSSVTANQALISVTETSTNRSACGVYLFQYVVESSNGQSVATYKSPLNTQRVSNLQPSTRYTVKVSVMESTSGSAGSIASTSFTTEALPKIVIPSPNSIAATSTTGSAITLVWVTPQPPSSITITGYEVSYTGPDGTPKTAKVATTIQLTTITDLKPCTIYSIAVKTVGAENDGKEIQSEFSTPSQVQTAVGSNFVDKFLHSISL</sequence>
<accession>A0ABD2PVS4</accession>
<dbReference type="InterPro" id="IPR003961">
    <property type="entry name" value="FN3_dom"/>
</dbReference>
<name>A0ABD2PVS4_9PLAT</name>
<dbReference type="InterPro" id="IPR036116">
    <property type="entry name" value="FN3_sf"/>
</dbReference>
<organism evidence="3 4">
    <name type="scientific">Cichlidogyrus casuarinus</name>
    <dbReference type="NCBI Taxonomy" id="1844966"/>
    <lineage>
        <taxon>Eukaryota</taxon>
        <taxon>Metazoa</taxon>
        <taxon>Spiralia</taxon>
        <taxon>Lophotrochozoa</taxon>
        <taxon>Platyhelminthes</taxon>
        <taxon>Monogenea</taxon>
        <taxon>Monopisthocotylea</taxon>
        <taxon>Dactylogyridea</taxon>
        <taxon>Ancyrocephalidae</taxon>
        <taxon>Cichlidogyrus</taxon>
    </lineage>
</organism>
<dbReference type="PANTHER" id="PTHR46708:SF2">
    <property type="entry name" value="FIBRONECTIN TYPE-III DOMAIN-CONTAINING PROTEIN"/>
    <property type="match status" value="1"/>
</dbReference>
<dbReference type="CDD" id="cd00063">
    <property type="entry name" value="FN3"/>
    <property type="match status" value="1"/>
</dbReference>
<dbReference type="InterPro" id="IPR013783">
    <property type="entry name" value="Ig-like_fold"/>
</dbReference>
<dbReference type="SUPFAM" id="SSF49265">
    <property type="entry name" value="Fibronectin type III"/>
    <property type="match status" value="2"/>
</dbReference>
<evidence type="ECO:0000313" key="3">
    <source>
        <dbReference type="EMBL" id="KAL3310556.1"/>
    </source>
</evidence>